<reference evidence="3" key="1">
    <citation type="journal article" date="2020" name="Appl. Environ. Microbiol.">
        <title>Diazotrophic Anaeromyxobacter Isolates from Soils.</title>
        <authorList>
            <person name="Masuda Y."/>
            <person name="Yamanaka H."/>
            <person name="Xu Z.X."/>
            <person name="Shiratori Y."/>
            <person name="Aono T."/>
            <person name="Amachi S."/>
            <person name="Senoo K."/>
            <person name="Itoh H."/>
        </authorList>
    </citation>
    <scope>NUCLEOTIDE SEQUENCE [LARGE SCALE GENOMIC DNA]</scope>
    <source>
        <strain evidence="3">R267</strain>
    </source>
</reference>
<evidence type="ECO:0008006" key="4">
    <source>
        <dbReference type="Google" id="ProtNLM"/>
    </source>
</evidence>
<evidence type="ECO:0000313" key="2">
    <source>
        <dbReference type="EMBL" id="GEJ55598.1"/>
    </source>
</evidence>
<organism evidence="2 3">
    <name type="scientific">Anaeromyxobacter diazotrophicus</name>
    <dbReference type="NCBI Taxonomy" id="2590199"/>
    <lineage>
        <taxon>Bacteria</taxon>
        <taxon>Pseudomonadati</taxon>
        <taxon>Myxococcota</taxon>
        <taxon>Myxococcia</taxon>
        <taxon>Myxococcales</taxon>
        <taxon>Cystobacterineae</taxon>
        <taxon>Anaeromyxobacteraceae</taxon>
        <taxon>Anaeromyxobacter</taxon>
    </lineage>
</organism>
<protein>
    <recommendedName>
        <fullName evidence="4">General secretion pathway protein I</fullName>
    </recommendedName>
</protein>
<sequence length="247" mass="25549">MRRRGFTLLEVMVALALLAAALVAVADLCGNALRNHAYARDLSAATLLARGKLAELEQKYEDQGFKDFNEDEEGDFSDAGRPDMRWKLELVKPASDLSAEQLMAMLAGTSDVDQLMARVMGGLGGAAGAGSSGSSGASGPTGATSATPLAGVVTNLLKTQLTAFGEIVKKSLREMRFTISWRDGAVPRGFTVTTHLLVLNPRAPNNARGDNPEVPPNLGSAAAATPGAIPPRTGAGATTGATTGVTR</sequence>
<dbReference type="AlphaFoldDB" id="A0A7I9VHH6"/>
<dbReference type="InterPro" id="IPR012902">
    <property type="entry name" value="N_methyl_site"/>
</dbReference>
<feature type="region of interest" description="Disordered" evidence="1">
    <location>
        <begin position="203"/>
        <end position="247"/>
    </location>
</feature>
<accession>A0A7I9VHH6</accession>
<comment type="caution">
    <text evidence="2">The sequence shown here is derived from an EMBL/GenBank/DDBJ whole genome shotgun (WGS) entry which is preliminary data.</text>
</comment>
<feature type="compositionally biased region" description="Low complexity" evidence="1">
    <location>
        <begin position="219"/>
        <end position="247"/>
    </location>
</feature>
<dbReference type="Pfam" id="PF07963">
    <property type="entry name" value="N_methyl"/>
    <property type="match status" value="1"/>
</dbReference>
<dbReference type="EMBL" id="BJTG01000001">
    <property type="protein sequence ID" value="GEJ55598.1"/>
    <property type="molecule type" value="Genomic_DNA"/>
</dbReference>
<dbReference type="NCBIfam" id="TIGR02532">
    <property type="entry name" value="IV_pilin_GFxxxE"/>
    <property type="match status" value="1"/>
</dbReference>
<gene>
    <name evidence="2" type="ORF">AMYX_03390</name>
</gene>
<keyword evidence="3" id="KW-1185">Reference proteome</keyword>
<evidence type="ECO:0000313" key="3">
    <source>
        <dbReference type="Proteomes" id="UP000503640"/>
    </source>
</evidence>
<dbReference type="Proteomes" id="UP000503640">
    <property type="component" value="Unassembled WGS sequence"/>
</dbReference>
<dbReference type="PROSITE" id="PS00409">
    <property type="entry name" value="PROKAR_NTER_METHYL"/>
    <property type="match status" value="1"/>
</dbReference>
<dbReference type="RefSeq" id="WP_235969398.1">
    <property type="nucleotide sequence ID" value="NZ_BJTG01000001.1"/>
</dbReference>
<evidence type="ECO:0000256" key="1">
    <source>
        <dbReference type="SAM" id="MobiDB-lite"/>
    </source>
</evidence>
<name>A0A7I9VHH6_9BACT</name>
<proteinExistence type="predicted"/>